<dbReference type="InterPro" id="IPR054502">
    <property type="entry name" value="bHLH-TF_ACT-like_plant"/>
</dbReference>
<feature type="domain" description="BHLH" evidence="7">
    <location>
        <begin position="98"/>
        <end position="149"/>
    </location>
</feature>
<dbReference type="InterPro" id="IPR011598">
    <property type="entry name" value="bHLH_dom"/>
</dbReference>
<evidence type="ECO:0000256" key="6">
    <source>
        <dbReference type="SAM" id="MobiDB-lite"/>
    </source>
</evidence>
<keyword evidence="9" id="KW-1185">Reference proteome</keyword>
<evidence type="ECO:0000256" key="4">
    <source>
        <dbReference type="ARBA" id="ARBA00023163"/>
    </source>
</evidence>
<dbReference type="Pfam" id="PF00010">
    <property type="entry name" value="HLH"/>
    <property type="match status" value="1"/>
</dbReference>
<dbReference type="CDD" id="cd11448">
    <property type="entry name" value="bHLH_AtFAMA_like"/>
    <property type="match status" value="1"/>
</dbReference>
<keyword evidence="5" id="KW-0539">Nucleus</keyword>
<accession>A0AAD1ZF81</accession>
<dbReference type="GO" id="GO:0005634">
    <property type="term" value="C:nucleus"/>
    <property type="evidence" value="ECO:0007669"/>
    <property type="project" value="UniProtKB-SubCell"/>
</dbReference>
<organism evidence="8 9">
    <name type="scientific">Fraxinus pennsylvanica</name>
    <dbReference type="NCBI Taxonomy" id="56036"/>
    <lineage>
        <taxon>Eukaryota</taxon>
        <taxon>Viridiplantae</taxon>
        <taxon>Streptophyta</taxon>
        <taxon>Embryophyta</taxon>
        <taxon>Tracheophyta</taxon>
        <taxon>Spermatophyta</taxon>
        <taxon>Magnoliopsida</taxon>
        <taxon>eudicotyledons</taxon>
        <taxon>Gunneridae</taxon>
        <taxon>Pentapetalae</taxon>
        <taxon>asterids</taxon>
        <taxon>lamiids</taxon>
        <taxon>Lamiales</taxon>
        <taxon>Oleaceae</taxon>
        <taxon>Oleeae</taxon>
        <taxon>Fraxinus</taxon>
    </lineage>
</organism>
<dbReference type="SUPFAM" id="SSF47459">
    <property type="entry name" value="HLH, helix-loop-helix DNA-binding domain"/>
    <property type="match status" value="1"/>
</dbReference>
<dbReference type="SMART" id="SM00353">
    <property type="entry name" value="HLH"/>
    <property type="match status" value="1"/>
</dbReference>
<dbReference type="EMBL" id="OU503044">
    <property type="protein sequence ID" value="CAI9768164.1"/>
    <property type="molecule type" value="Genomic_DNA"/>
</dbReference>
<reference evidence="8" key="1">
    <citation type="submission" date="2023-05" db="EMBL/GenBank/DDBJ databases">
        <authorList>
            <person name="Huff M."/>
        </authorList>
    </citation>
    <scope>NUCLEOTIDE SEQUENCE</scope>
</reference>
<feature type="compositionally biased region" description="Pro residues" evidence="6">
    <location>
        <begin position="178"/>
        <end position="190"/>
    </location>
</feature>
<keyword evidence="4" id="KW-0804">Transcription</keyword>
<name>A0AAD1ZF81_9LAMI</name>
<dbReference type="GO" id="GO:0003700">
    <property type="term" value="F:DNA-binding transcription factor activity"/>
    <property type="evidence" value="ECO:0007669"/>
    <property type="project" value="InterPro"/>
</dbReference>
<dbReference type="Pfam" id="PF22754">
    <property type="entry name" value="bHLH-TF_ACT-like_plant"/>
    <property type="match status" value="1"/>
</dbReference>
<feature type="region of interest" description="Disordered" evidence="6">
    <location>
        <begin position="170"/>
        <end position="208"/>
    </location>
</feature>
<sequence length="329" mass="36814">MDSENYSSDFFEAWEAIVACTASSSSDDIFNILQALEDVSDIFNPVTALERPDLTSKDGYQRGRSSRAFREFETEIEGSFQCKRQKLNTKQEGIIEVKQRICHVSVERDRRKQMNEHLSILRSLMPCFYVKRGDQASIIGGVVDYINELQQILQSLEAKKQRKTLNEVLSPRIVSSPRPSPLSPLKPPLSPKLTISRSPRTPQSNSSYKPYKLQLQSHMASPVEPSPPSSTSSSINDCFNELVANSKSAIADVKVKFSGSNVLLKTVSPRIPGQAVKIVSALEGLSLEILDVNIRTFDERMVNSFTIKIGIECRLSAEELAQHIQQTFC</sequence>
<evidence type="ECO:0000256" key="3">
    <source>
        <dbReference type="ARBA" id="ARBA00023125"/>
    </source>
</evidence>
<evidence type="ECO:0000313" key="8">
    <source>
        <dbReference type="EMBL" id="CAI9768164.1"/>
    </source>
</evidence>
<evidence type="ECO:0000259" key="7">
    <source>
        <dbReference type="PROSITE" id="PS50888"/>
    </source>
</evidence>
<dbReference type="Proteomes" id="UP000834106">
    <property type="component" value="Chromosome 9"/>
</dbReference>
<dbReference type="InterPro" id="IPR044283">
    <property type="entry name" value="FAMA/SPEECHLESS/MUTE-like"/>
</dbReference>
<feature type="compositionally biased region" description="Polar residues" evidence="6">
    <location>
        <begin position="197"/>
        <end position="208"/>
    </location>
</feature>
<dbReference type="InterPro" id="IPR036638">
    <property type="entry name" value="HLH_DNA-bd_sf"/>
</dbReference>
<gene>
    <name evidence="8" type="ORF">FPE_LOCUS15594</name>
</gene>
<keyword evidence="2" id="KW-0805">Transcription regulation</keyword>
<evidence type="ECO:0000256" key="5">
    <source>
        <dbReference type="ARBA" id="ARBA00023242"/>
    </source>
</evidence>
<evidence type="ECO:0000313" key="9">
    <source>
        <dbReference type="Proteomes" id="UP000834106"/>
    </source>
</evidence>
<proteinExistence type="predicted"/>
<dbReference type="Gene3D" id="4.10.280.10">
    <property type="entry name" value="Helix-loop-helix DNA-binding domain"/>
    <property type="match status" value="1"/>
</dbReference>
<evidence type="ECO:0000256" key="1">
    <source>
        <dbReference type="ARBA" id="ARBA00004123"/>
    </source>
</evidence>
<dbReference type="GO" id="GO:0010052">
    <property type="term" value="P:guard cell differentiation"/>
    <property type="evidence" value="ECO:0007669"/>
    <property type="project" value="InterPro"/>
</dbReference>
<evidence type="ECO:0000256" key="2">
    <source>
        <dbReference type="ARBA" id="ARBA00023015"/>
    </source>
</evidence>
<comment type="subcellular location">
    <subcellularLocation>
        <location evidence="1">Nucleus</location>
    </subcellularLocation>
</comment>
<dbReference type="PANTHER" id="PTHR46684:SF4">
    <property type="entry name" value="TRANSCRIPTION FACTOR SPEECHLESS"/>
    <property type="match status" value="1"/>
</dbReference>
<dbReference type="GO" id="GO:0046983">
    <property type="term" value="F:protein dimerization activity"/>
    <property type="evidence" value="ECO:0007669"/>
    <property type="project" value="InterPro"/>
</dbReference>
<dbReference type="PROSITE" id="PS50888">
    <property type="entry name" value="BHLH"/>
    <property type="match status" value="1"/>
</dbReference>
<protein>
    <recommendedName>
        <fullName evidence="7">BHLH domain-containing protein</fullName>
    </recommendedName>
</protein>
<keyword evidence="3" id="KW-0238">DNA-binding</keyword>
<dbReference type="AlphaFoldDB" id="A0AAD1ZF81"/>
<dbReference type="GO" id="GO:0045893">
    <property type="term" value="P:positive regulation of DNA-templated transcription"/>
    <property type="evidence" value="ECO:0007669"/>
    <property type="project" value="TreeGrafter"/>
</dbReference>
<dbReference type="GO" id="GO:0003677">
    <property type="term" value="F:DNA binding"/>
    <property type="evidence" value="ECO:0007669"/>
    <property type="project" value="UniProtKB-KW"/>
</dbReference>
<dbReference type="PANTHER" id="PTHR46684">
    <property type="entry name" value="TRANSCRIPTION FACTOR FAMA"/>
    <property type="match status" value="1"/>
</dbReference>